<organism evidence="4 5">
    <name type="scientific">Phanerochaete sordida</name>
    <dbReference type="NCBI Taxonomy" id="48140"/>
    <lineage>
        <taxon>Eukaryota</taxon>
        <taxon>Fungi</taxon>
        <taxon>Dikarya</taxon>
        <taxon>Basidiomycota</taxon>
        <taxon>Agaricomycotina</taxon>
        <taxon>Agaricomycetes</taxon>
        <taxon>Polyporales</taxon>
        <taxon>Phanerochaetaceae</taxon>
        <taxon>Phanerochaete</taxon>
    </lineage>
</organism>
<evidence type="ECO:0000259" key="3">
    <source>
        <dbReference type="Pfam" id="PF20153"/>
    </source>
</evidence>
<dbReference type="AlphaFoldDB" id="A0A9P3LIG2"/>
<evidence type="ECO:0000256" key="1">
    <source>
        <dbReference type="SAM" id="MobiDB-lite"/>
    </source>
</evidence>
<keyword evidence="2" id="KW-1133">Transmembrane helix</keyword>
<comment type="caution">
    <text evidence="4">The sequence shown here is derived from an EMBL/GenBank/DDBJ whole genome shotgun (WGS) entry which is preliminary data.</text>
</comment>
<sequence length="856" mass="95848">MQDDETKMQGYSKDMDTLLVFAALYSAILTAFVVETYQMLQQSPSDVANQLLAANNKMLRDGFTALISPHSSVPPTFSTAIVPPFQPSSAARWINSLFFVSLVLSLSAAFLGIQIKQWIGEYMRWNLLLGVPSQNITIRQFRYEAWTSWRVDAVISIVPALLGLAMILFFVGVVILLWTLDQVVAICGTMAAATFLLIFAAFTILPVFSRRCPYRTPTVWALLLAWKSISRPISFALQWANNTLLYRRWRHFRRLSRSFRQESEGRNAAPSTTTRGISQDGTLTSAAHLHSTLCRLPSLAHTLVTAVYSGSFDSDIEEPEEIQWPSLPASWRDHDLYSLRDIPANFGSCILAAGDMRKLEQAILQYHNPKNVDAWGNATHLKDLIPTSITPLKWPCCKPQDKQKRAANRCGYRPPGHPDLHKLREFLLLLRALGYVSASSQNAYIDRYLAECIPSLLDGDSDAQREPLSRDTGKPFWVLNLEYLLSHKAAKDLAGPTVATSLPYLRQFVLARTSQLPEEHADVYRRVIKKNRVTYKNGRLEVRNGHSRSSECEIILLDYFPENVCCHTNALMLPGLLVTFARWIQRPRLRGASITTIETIMRKVIRALEALLARCTTEADRQVSLVETYGEDLGQIVVSFANPKNRSKEQRKARFLPLLSACDPRLCRRLMHLLESLHQHGMVRLPEREGDAKKHPEENVDVTLVLHDQLKEAHKDQICEVAGCPWVIRRSDGEDHRDGCDRLHDAPAVFTPALLDSSFRTSSSTAISSARSSMLRSPLTRSREHAVDGSDSTLQERAQGAFDISPFSSASTLATSHSEEDTNDIDSSKMTRADSGATAMDRGPDGTGCNGRETLA</sequence>
<dbReference type="InterPro" id="IPR045338">
    <property type="entry name" value="DUF6535"/>
</dbReference>
<keyword evidence="5" id="KW-1185">Reference proteome</keyword>
<feature type="transmembrane region" description="Helical" evidence="2">
    <location>
        <begin position="17"/>
        <end position="34"/>
    </location>
</feature>
<reference evidence="4 5" key="1">
    <citation type="submission" date="2021-08" db="EMBL/GenBank/DDBJ databases">
        <title>Draft Genome Sequence of Phanerochaete sordida strain YK-624.</title>
        <authorList>
            <person name="Mori T."/>
            <person name="Dohra H."/>
            <person name="Suzuki T."/>
            <person name="Kawagishi H."/>
            <person name="Hirai H."/>
        </authorList>
    </citation>
    <scope>NUCLEOTIDE SEQUENCE [LARGE SCALE GENOMIC DNA]</scope>
    <source>
        <strain evidence="4 5">YK-624</strain>
    </source>
</reference>
<keyword evidence="2" id="KW-0812">Transmembrane</keyword>
<feature type="domain" description="DUF6535" evidence="3">
    <location>
        <begin position="2"/>
        <end position="179"/>
    </location>
</feature>
<protein>
    <recommendedName>
        <fullName evidence="3">DUF6535 domain-containing protein</fullName>
    </recommendedName>
</protein>
<evidence type="ECO:0000313" key="5">
    <source>
        <dbReference type="Proteomes" id="UP000703269"/>
    </source>
</evidence>
<proteinExistence type="predicted"/>
<feature type="transmembrane region" description="Helical" evidence="2">
    <location>
        <begin position="183"/>
        <end position="208"/>
    </location>
</feature>
<feature type="region of interest" description="Disordered" evidence="1">
    <location>
        <begin position="767"/>
        <end position="793"/>
    </location>
</feature>
<evidence type="ECO:0000313" key="4">
    <source>
        <dbReference type="EMBL" id="GJE95634.1"/>
    </source>
</evidence>
<accession>A0A9P3LIG2</accession>
<keyword evidence="2" id="KW-0472">Membrane</keyword>
<dbReference type="EMBL" id="BPQB01000051">
    <property type="protein sequence ID" value="GJE95634.1"/>
    <property type="molecule type" value="Genomic_DNA"/>
</dbReference>
<gene>
    <name evidence="4" type="ORF">PsYK624_118200</name>
</gene>
<dbReference type="OrthoDB" id="3219854at2759"/>
<evidence type="ECO:0000256" key="2">
    <source>
        <dbReference type="SAM" id="Phobius"/>
    </source>
</evidence>
<feature type="region of interest" description="Disordered" evidence="1">
    <location>
        <begin position="810"/>
        <end position="856"/>
    </location>
</feature>
<dbReference type="Proteomes" id="UP000703269">
    <property type="component" value="Unassembled WGS sequence"/>
</dbReference>
<feature type="transmembrane region" description="Helical" evidence="2">
    <location>
        <begin position="93"/>
        <end position="113"/>
    </location>
</feature>
<feature type="transmembrane region" description="Helical" evidence="2">
    <location>
        <begin position="153"/>
        <end position="177"/>
    </location>
</feature>
<dbReference type="Pfam" id="PF20153">
    <property type="entry name" value="DUF6535"/>
    <property type="match status" value="1"/>
</dbReference>
<name>A0A9P3LIG2_9APHY</name>